<keyword evidence="8" id="KW-1185">Reference proteome</keyword>
<dbReference type="GO" id="GO:0008168">
    <property type="term" value="F:methyltransferase activity"/>
    <property type="evidence" value="ECO:0007669"/>
    <property type="project" value="UniProtKB-UniRule"/>
</dbReference>
<keyword evidence="3 6" id="KW-0489">Methyltransferase</keyword>
<evidence type="ECO:0000313" key="7">
    <source>
        <dbReference type="EMBL" id="MBB5157091.1"/>
    </source>
</evidence>
<evidence type="ECO:0000256" key="1">
    <source>
        <dbReference type="ARBA" id="ARBA00003907"/>
    </source>
</evidence>
<dbReference type="EMBL" id="JACHIW010000001">
    <property type="protein sequence ID" value="MBB5157091.1"/>
    <property type="molecule type" value="Genomic_DNA"/>
</dbReference>
<reference evidence="7 8" key="1">
    <citation type="submission" date="2020-08" db="EMBL/GenBank/DDBJ databases">
        <title>Sequencing the genomes of 1000 actinobacteria strains.</title>
        <authorList>
            <person name="Klenk H.-P."/>
        </authorList>
    </citation>
    <scope>NUCLEOTIDE SEQUENCE [LARGE SCALE GENOMIC DNA]</scope>
    <source>
        <strain evidence="7 8">DSM 45584</strain>
    </source>
</reference>
<evidence type="ECO:0000256" key="2">
    <source>
        <dbReference type="ARBA" id="ARBA00008138"/>
    </source>
</evidence>
<evidence type="ECO:0000256" key="5">
    <source>
        <dbReference type="ARBA" id="ARBA00022691"/>
    </source>
</evidence>
<comment type="similarity">
    <text evidence="2 6">Belongs to the UPF0677 family.</text>
</comment>
<evidence type="ECO:0000256" key="6">
    <source>
        <dbReference type="RuleBase" id="RU362030"/>
    </source>
</evidence>
<evidence type="ECO:0000256" key="3">
    <source>
        <dbReference type="ARBA" id="ARBA00022603"/>
    </source>
</evidence>
<dbReference type="Gene3D" id="3.40.50.150">
    <property type="entry name" value="Vaccinia Virus protein VP39"/>
    <property type="match status" value="1"/>
</dbReference>
<dbReference type="GO" id="GO:0032259">
    <property type="term" value="P:methylation"/>
    <property type="evidence" value="ECO:0007669"/>
    <property type="project" value="UniProtKB-KW"/>
</dbReference>
<dbReference type="NCBIfam" id="TIGR00027">
    <property type="entry name" value="mthyl_TIGR00027"/>
    <property type="match status" value="1"/>
</dbReference>
<protein>
    <recommendedName>
        <fullName evidence="6">S-adenosyl-L-methionine-dependent methyltransferase</fullName>
        <ecNumber evidence="6">2.1.1.-</ecNumber>
    </recommendedName>
</protein>
<dbReference type="AlphaFoldDB" id="A0A840QBC4"/>
<dbReference type="RefSeq" id="WP_184728117.1">
    <property type="nucleotide sequence ID" value="NZ_JACHIW010000001.1"/>
</dbReference>
<dbReference type="EC" id="2.1.1.-" evidence="6"/>
<evidence type="ECO:0000256" key="4">
    <source>
        <dbReference type="ARBA" id="ARBA00022679"/>
    </source>
</evidence>
<comment type="caution">
    <text evidence="7">The sequence shown here is derived from an EMBL/GenBank/DDBJ whole genome shotgun (WGS) entry which is preliminary data.</text>
</comment>
<evidence type="ECO:0000313" key="8">
    <source>
        <dbReference type="Proteomes" id="UP000584374"/>
    </source>
</evidence>
<sequence length="288" mass="32618">MSSQVARTAVAPMAIVAIDQYEDVPLVVDSLAYRVLPAGVRPIVAVNRVRPVRRLMIRAVERKFPGLWASMVCRKRYIDDKLRGAVDEEIGAVVILGAGFDTRAYRFPWLAGTPVYEVDLPENINRKRSVLEKLFGRVPDHVTLVPIDFQAESLGEVLLSHGYRPGEKTFFVWEAVSQYLSETAVRATFRFLATAASGSRLVFTYVRKDFLDGCEFYGAEAAYREYVSRRRLWHFGLDPAQVGGFLTEYGWREVEQAGPREFATRYLVPNRRWLSASEVELSVSAEKS</sequence>
<dbReference type="InterPro" id="IPR011610">
    <property type="entry name" value="SAM_mthyl_Trfase_ML2640-like"/>
</dbReference>
<dbReference type="PANTHER" id="PTHR43619">
    <property type="entry name" value="S-ADENOSYL-L-METHIONINE-DEPENDENT METHYLTRANSFERASE YKTD-RELATED"/>
    <property type="match status" value="1"/>
</dbReference>
<dbReference type="Proteomes" id="UP000584374">
    <property type="component" value="Unassembled WGS sequence"/>
</dbReference>
<keyword evidence="5 6" id="KW-0949">S-adenosyl-L-methionine</keyword>
<dbReference type="InterPro" id="IPR007213">
    <property type="entry name" value="Ppm1/Ppm2/Tcmp"/>
</dbReference>
<accession>A0A840QBC4</accession>
<proteinExistence type="inferred from homology"/>
<dbReference type="Pfam" id="PF04072">
    <property type="entry name" value="LCM"/>
    <property type="match status" value="1"/>
</dbReference>
<dbReference type="SUPFAM" id="SSF53335">
    <property type="entry name" value="S-adenosyl-L-methionine-dependent methyltransferases"/>
    <property type="match status" value="1"/>
</dbReference>
<name>A0A840QBC4_9PSEU</name>
<keyword evidence="4 7" id="KW-0808">Transferase</keyword>
<dbReference type="PANTHER" id="PTHR43619:SF2">
    <property type="entry name" value="S-ADENOSYL-L-METHIONINE-DEPENDENT METHYLTRANSFERASES SUPERFAMILY PROTEIN"/>
    <property type="match status" value="1"/>
</dbReference>
<organism evidence="7 8">
    <name type="scientific">Saccharopolyspora phatthalungensis</name>
    <dbReference type="NCBI Taxonomy" id="664693"/>
    <lineage>
        <taxon>Bacteria</taxon>
        <taxon>Bacillati</taxon>
        <taxon>Actinomycetota</taxon>
        <taxon>Actinomycetes</taxon>
        <taxon>Pseudonocardiales</taxon>
        <taxon>Pseudonocardiaceae</taxon>
        <taxon>Saccharopolyspora</taxon>
    </lineage>
</organism>
<gene>
    <name evidence="7" type="ORF">BJ970_004625</name>
</gene>
<dbReference type="InterPro" id="IPR029063">
    <property type="entry name" value="SAM-dependent_MTases_sf"/>
</dbReference>
<comment type="function">
    <text evidence="1 6">Exhibits S-adenosyl-L-methionine-dependent methyltransferase activity.</text>
</comment>